<keyword evidence="5" id="KW-0732">Signal</keyword>
<keyword evidence="3 10" id="KW-1134">Transmembrane beta strand</keyword>
<comment type="similarity">
    <text evidence="10 11">Belongs to the TonB-dependent receptor family.</text>
</comment>
<evidence type="ECO:0000259" key="13">
    <source>
        <dbReference type="Pfam" id="PF07715"/>
    </source>
</evidence>
<evidence type="ECO:0000256" key="11">
    <source>
        <dbReference type="RuleBase" id="RU003357"/>
    </source>
</evidence>
<evidence type="ECO:0000256" key="9">
    <source>
        <dbReference type="ARBA" id="ARBA00023237"/>
    </source>
</evidence>
<dbReference type="RefSeq" id="WP_131612718.1">
    <property type="nucleotide sequence ID" value="NZ_SJSM01000034.1"/>
</dbReference>
<organism evidence="14 15">
    <name type="scientific">Pedobacter hiemivivus</name>
    <dbReference type="NCBI Taxonomy" id="2530454"/>
    <lineage>
        <taxon>Bacteria</taxon>
        <taxon>Pseudomonadati</taxon>
        <taxon>Bacteroidota</taxon>
        <taxon>Sphingobacteriia</taxon>
        <taxon>Sphingobacteriales</taxon>
        <taxon>Sphingobacteriaceae</taxon>
        <taxon>Pedobacter</taxon>
    </lineage>
</organism>
<dbReference type="InterPro" id="IPR039426">
    <property type="entry name" value="TonB-dep_rcpt-like"/>
</dbReference>
<dbReference type="GO" id="GO:0009279">
    <property type="term" value="C:cell outer membrane"/>
    <property type="evidence" value="ECO:0007669"/>
    <property type="project" value="UniProtKB-SubCell"/>
</dbReference>
<evidence type="ECO:0000313" key="15">
    <source>
        <dbReference type="Proteomes" id="UP000291117"/>
    </source>
</evidence>
<evidence type="ECO:0000256" key="10">
    <source>
        <dbReference type="PROSITE-ProRule" id="PRU01360"/>
    </source>
</evidence>
<dbReference type="Gene3D" id="2.170.130.10">
    <property type="entry name" value="TonB-dependent receptor, plug domain"/>
    <property type="match status" value="1"/>
</dbReference>
<dbReference type="Pfam" id="PF00593">
    <property type="entry name" value="TonB_dep_Rec_b-barrel"/>
    <property type="match status" value="1"/>
</dbReference>
<keyword evidence="15" id="KW-1185">Reference proteome</keyword>
<dbReference type="InterPro" id="IPR036942">
    <property type="entry name" value="Beta-barrel_TonB_sf"/>
</dbReference>
<feature type="domain" description="TonB-dependent receptor-like beta-barrel" evidence="12">
    <location>
        <begin position="177"/>
        <end position="599"/>
    </location>
</feature>
<evidence type="ECO:0000313" key="14">
    <source>
        <dbReference type="EMBL" id="TCC84147.1"/>
    </source>
</evidence>
<evidence type="ECO:0000259" key="12">
    <source>
        <dbReference type="Pfam" id="PF00593"/>
    </source>
</evidence>
<comment type="caution">
    <text evidence="14">The sequence shown here is derived from an EMBL/GenBank/DDBJ whole genome shotgun (WGS) entry which is preliminary data.</text>
</comment>
<name>A0A4R0MDT9_9SPHI</name>
<feature type="domain" description="TonB-dependent receptor plug" evidence="13">
    <location>
        <begin position="46"/>
        <end position="155"/>
    </location>
</feature>
<accession>A0A4R0MDT9</accession>
<dbReference type="AlphaFoldDB" id="A0A4R0MDT9"/>
<dbReference type="PANTHER" id="PTHR30069">
    <property type="entry name" value="TONB-DEPENDENT OUTER MEMBRANE RECEPTOR"/>
    <property type="match status" value="1"/>
</dbReference>
<gene>
    <name evidence="14" type="ORF">EZ444_25535</name>
</gene>
<keyword evidence="4 10" id="KW-0812">Transmembrane</keyword>
<dbReference type="PANTHER" id="PTHR30069:SF53">
    <property type="entry name" value="COLICIN I RECEPTOR-RELATED"/>
    <property type="match status" value="1"/>
</dbReference>
<sequence>MKFNSKLLIAMSAGIIQLGVTETSQAQKVVSLDSVVISATKNDQKQSQTGKVVTIIGRDVLDRSQGKNLMELLNEQAGIVVGAATANAGLNKSLFVRGAASAHAVVLIDGILVNNPAGSGSALDLRMFSIDQVDHIEILKGGQSTIYGSDAIAGVINIVTKKGKDAGNSVYGVASYGTYNTYKGTIGVSANVDRFSYNIAYTQIKTDGFSEAAEPVGNTTPFEKDGNKTGAVNANFSLQATDNFSISPFLRYFYGHYDFDATSFVDDPNNNSKLKHFNGGVSSRYNFGTGKVTFNYSYETSSLGSETQYGASLGEGKLSLIDLFYNQKVGNNIDVLVGLDNRATNSRSNSGPSVSTNLFSTYASVFAHDLSIFNLEIGGRYNKHKDFGENYTYNITPSINIIKQVKLFGTISTSFKTPTLANLFGLYGANLNLKPERSKNYEAGVNFSLADNKYTLRVAGFKRDLTDGIVFTNSGYVNQPYQTAKGLEVEPSVKFGTFNLNGFYAYVEGKEFNDVARDVSNHLMRRPKHVFGVNAGVQATKQLYVSSSFKYNGKRTDADYADFNAVKVVDLPAYKLLNIYGEYTLVKKHVKLFADFKNVLDEKYTEYYGYNSMGFNVNAGVSFTIK</sequence>
<keyword evidence="2 10" id="KW-0813">Transport</keyword>
<evidence type="ECO:0000256" key="5">
    <source>
        <dbReference type="ARBA" id="ARBA00022729"/>
    </source>
</evidence>
<dbReference type="Pfam" id="PF07715">
    <property type="entry name" value="Plug"/>
    <property type="match status" value="1"/>
</dbReference>
<dbReference type="OrthoDB" id="9764669at2"/>
<dbReference type="EMBL" id="SJSM01000034">
    <property type="protein sequence ID" value="TCC84147.1"/>
    <property type="molecule type" value="Genomic_DNA"/>
</dbReference>
<dbReference type="InterPro" id="IPR012910">
    <property type="entry name" value="Plug_dom"/>
</dbReference>
<evidence type="ECO:0000256" key="7">
    <source>
        <dbReference type="ARBA" id="ARBA00023077"/>
    </source>
</evidence>
<protein>
    <submittedName>
        <fullName evidence="14">TonB-dependent receptor</fullName>
    </submittedName>
</protein>
<keyword evidence="9 10" id="KW-0998">Cell outer membrane</keyword>
<dbReference type="PROSITE" id="PS52016">
    <property type="entry name" value="TONB_DEPENDENT_REC_3"/>
    <property type="match status" value="1"/>
</dbReference>
<evidence type="ECO:0000256" key="6">
    <source>
        <dbReference type="ARBA" id="ARBA00023065"/>
    </source>
</evidence>
<evidence type="ECO:0000256" key="3">
    <source>
        <dbReference type="ARBA" id="ARBA00022452"/>
    </source>
</evidence>
<keyword evidence="6" id="KW-0406">Ion transport</keyword>
<evidence type="ECO:0000256" key="2">
    <source>
        <dbReference type="ARBA" id="ARBA00022448"/>
    </source>
</evidence>
<dbReference type="Proteomes" id="UP000291117">
    <property type="component" value="Unassembled WGS sequence"/>
</dbReference>
<dbReference type="SUPFAM" id="SSF56935">
    <property type="entry name" value="Porins"/>
    <property type="match status" value="1"/>
</dbReference>
<keyword evidence="14" id="KW-0675">Receptor</keyword>
<dbReference type="InterPro" id="IPR000531">
    <property type="entry name" value="Beta-barrel_TonB"/>
</dbReference>
<reference evidence="14 15" key="1">
    <citation type="submission" date="2019-02" db="EMBL/GenBank/DDBJ databases">
        <title>Pedobacter sp. RP-3-8 sp. nov., isolated from Arctic soil.</title>
        <authorList>
            <person name="Dahal R.H."/>
        </authorList>
    </citation>
    <scope>NUCLEOTIDE SEQUENCE [LARGE SCALE GENOMIC DNA]</scope>
    <source>
        <strain evidence="14 15">RP-3-8</strain>
    </source>
</reference>
<dbReference type="GO" id="GO:0015889">
    <property type="term" value="P:cobalamin transport"/>
    <property type="evidence" value="ECO:0007669"/>
    <property type="project" value="TreeGrafter"/>
</dbReference>
<comment type="subcellular location">
    <subcellularLocation>
        <location evidence="1 10">Cell outer membrane</location>
        <topology evidence="1 10">Multi-pass membrane protein</topology>
    </subcellularLocation>
</comment>
<keyword evidence="7 11" id="KW-0798">TonB box</keyword>
<evidence type="ECO:0000256" key="1">
    <source>
        <dbReference type="ARBA" id="ARBA00004571"/>
    </source>
</evidence>
<dbReference type="InterPro" id="IPR037066">
    <property type="entry name" value="Plug_dom_sf"/>
</dbReference>
<evidence type="ECO:0000256" key="4">
    <source>
        <dbReference type="ARBA" id="ARBA00022692"/>
    </source>
</evidence>
<dbReference type="Gene3D" id="2.40.170.20">
    <property type="entry name" value="TonB-dependent receptor, beta-barrel domain"/>
    <property type="match status" value="1"/>
</dbReference>
<evidence type="ECO:0000256" key="8">
    <source>
        <dbReference type="ARBA" id="ARBA00023136"/>
    </source>
</evidence>
<proteinExistence type="inferred from homology"/>
<keyword evidence="8 10" id="KW-0472">Membrane</keyword>
<dbReference type="GO" id="GO:0006811">
    <property type="term" value="P:monoatomic ion transport"/>
    <property type="evidence" value="ECO:0007669"/>
    <property type="project" value="UniProtKB-KW"/>
</dbReference>